<organism evidence="1 2">
    <name type="scientific">Aristolochia fimbriata</name>
    <name type="common">White veined hardy Dutchman's pipe vine</name>
    <dbReference type="NCBI Taxonomy" id="158543"/>
    <lineage>
        <taxon>Eukaryota</taxon>
        <taxon>Viridiplantae</taxon>
        <taxon>Streptophyta</taxon>
        <taxon>Embryophyta</taxon>
        <taxon>Tracheophyta</taxon>
        <taxon>Spermatophyta</taxon>
        <taxon>Magnoliopsida</taxon>
        <taxon>Magnoliidae</taxon>
        <taxon>Piperales</taxon>
        <taxon>Aristolochiaceae</taxon>
        <taxon>Aristolochia</taxon>
    </lineage>
</organism>
<dbReference type="AlphaFoldDB" id="A0AAV7DUK3"/>
<name>A0AAV7DUK3_ARIFI</name>
<sequence>MAPLLLRHARAGHRACGQRRVRVVCVGHARVWCFRPYEPSSRRAVFPSLHGPPAALLGRWHSPAHMMYSPFETRRPDPVSCASAGEAQSGVSVYFPLRLSLRPGVLGNARTPQCSWTHVNAAVRWTWLDSQSESDRPTFAFDRRCPWPGAGFSHRRVGVAVSQRMLPG</sequence>
<protein>
    <submittedName>
        <fullName evidence="1">Uncharacterized protein</fullName>
    </submittedName>
</protein>
<evidence type="ECO:0000313" key="1">
    <source>
        <dbReference type="EMBL" id="KAG9438648.1"/>
    </source>
</evidence>
<accession>A0AAV7DUK3</accession>
<keyword evidence="2" id="KW-1185">Reference proteome</keyword>
<gene>
    <name evidence="1" type="ORF">H6P81_021424</name>
</gene>
<proteinExistence type="predicted"/>
<evidence type="ECO:0000313" key="2">
    <source>
        <dbReference type="Proteomes" id="UP000825729"/>
    </source>
</evidence>
<dbReference type="EMBL" id="JAINDJ010000042">
    <property type="protein sequence ID" value="KAG9438648.1"/>
    <property type="molecule type" value="Genomic_DNA"/>
</dbReference>
<comment type="caution">
    <text evidence="1">The sequence shown here is derived from an EMBL/GenBank/DDBJ whole genome shotgun (WGS) entry which is preliminary data.</text>
</comment>
<dbReference type="Proteomes" id="UP000825729">
    <property type="component" value="Unassembled WGS sequence"/>
</dbReference>
<reference evidence="1 2" key="1">
    <citation type="submission" date="2021-07" db="EMBL/GenBank/DDBJ databases">
        <title>The Aristolochia fimbriata genome: insights into angiosperm evolution, floral development and chemical biosynthesis.</title>
        <authorList>
            <person name="Jiao Y."/>
        </authorList>
    </citation>
    <scope>NUCLEOTIDE SEQUENCE [LARGE SCALE GENOMIC DNA]</scope>
    <source>
        <strain evidence="1">IBCAS-2021</strain>
        <tissue evidence="1">Leaf</tissue>
    </source>
</reference>